<dbReference type="EMBL" id="JANPWB010000001">
    <property type="protein sequence ID" value="KAJ1217698.1"/>
    <property type="molecule type" value="Genomic_DNA"/>
</dbReference>
<feature type="compositionally biased region" description="Basic and acidic residues" evidence="1">
    <location>
        <begin position="71"/>
        <end position="96"/>
    </location>
</feature>
<evidence type="ECO:0000313" key="3">
    <source>
        <dbReference type="Proteomes" id="UP001066276"/>
    </source>
</evidence>
<sequence length="140" mass="15721">MDRLAPYHHLQINGNSTEESKECPDIEASIAIVPNGSPGPTELYPRCTHRRTADPEVGSDPDIWDTGTAKLGEEKPERARPDMSEEDSWSRTETEWRTAPGAKGRTESREKNDREDANDRSRNPETGGSLEKGPKTPWRH</sequence>
<evidence type="ECO:0000256" key="1">
    <source>
        <dbReference type="SAM" id="MobiDB-lite"/>
    </source>
</evidence>
<keyword evidence="3" id="KW-1185">Reference proteome</keyword>
<proteinExistence type="predicted"/>
<dbReference type="Proteomes" id="UP001066276">
    <property type="component" value="Chromosome 1_1"/>
</dbReference>
<reference evidence="2" key="1">
    <citation type="journal article" date="2022" name="bioRxiv">
        <title>Sequencing and chromosome-scale assembly of the giantPleurodeles waltlgenome.</title>
        <authorList>
            <person name="Brown T."/>
            <person name="Elewa A."/>
            <person name="Iarovenko S."/>
            <person name="Subramanian E."/>
            <person name="Araus A.J."/>
            <person name="Petzold A."/>
            <person name="Susuki M."/>
            <person name="Suzuki K.-i.T."/>
            <person name="Hayashi T."/>
            <person name="Toyoda A."/>
            <person name="Oliveira C."/>
            <person name="Osipova E."/>
            <person name="Leigh N.D."/>
            <person name="Simon A."/>
            <person name="Yun M.H."/>
        </authorList>
    </citation>
    <scope>NUCLEOTIDE SEQUENCE</scope>
    <source>
        <strain evidence="2">20211129_DDA</strain>
        <tissue evidence="2">Liver</tissue>
    </source>
</reference>
<feature type="region of interest" description="Disordered" evidence="1">
    <location>
        <begin position="1"/>
        <end position="140"/>
    </location>
</feature>
<evidence type="ECO:0000313" key="2">
    <source>
        <dbReference type="EMBL" id="KAJ1217698.1"/>
    </source>
</evidence>
<gene>
    <name evidence="2" type="ORF">NDU88_005289</name>
</gene>
<accession>A0AAV7WUB8</accession>
<dbReference type="AlphaFoldDB" id="A0AAV7WUB8"/>
<comment type="caution">
    <text evidence="2">The sequence shown here is derived from an EMBL/GenBank/DDBJ whole genome shotgun (WGS) entry which is preliminary data.</text>
</comment>
<feature type="compositionally biased region" description="Basic and acidic residues" evidence="1">
    <location>
        <begin position="104"/>
        <end position="123"/>
    </location>
</feature>
<name>A0AAV7WUB8_PLEWA</name>
<organism evidence="2 3">
    <name type="scientific">Pleurodeles waltl</name>
    <name type="common">Iberian ribbed newt</name>
    <dbReference type="NCBI Taxonomy" id="8319"/>
    <lineage>
        <taxon>Eukaryota</taxon>
        <taxon>Metazoa</taxon>
        <taxon>Chordata</taxon>
        <taxon>Craniata</taxon>
        <taxon>Vertebrata</taxon>
        <taxon>Euteleostomi</taxon>
        <taxon>Amphibia</taxon>
        <taxon>Batrachia</taxon>
        <taxon>Caudata</taxon>
        <taxon>Salamandroidea</taxon>
        <taxon>Salamandridae</taxon>
        <taxon>Pleurodelinae</taxon>
        <taxon>Pleurodeles</taxon>
    </lineage>
</organism>
<protein>
    <submittedName>
        <fullName evidence="2">Uncharacterized protein</fullName>
    </submittedName>
</protein>